<dbReference type="GO" id="GO:0016787">
    <property type="term" value="F:hydrolase activity"/>
    <property type="evidence" value="ECO:0007669"/>
    <property type="project" value="UniProtKB-KW"/>
</dbReference>
<keyword evidence="3" id="KW-1185">Reference proteome</keyword>
<dbReference type="Pfam" id="PF00561">
    <property type="entry name" value="Abhydrolase_1"/>
    <property type="match status" value="1"/>
</dbReference>
<dbReference type="Gene3D" id="3.40.50.1820">
    <property type="entry name" value="alpha/beta hydrolase"/>
    <property type="match status" value="1"/>
</dbReference>
<dbReference type="InterPro" id="IPR050228">
    <property type="entry name" value="Carboxylesterase_BioH"/>
</dbReference>
<reference evidence="2 3" key="1">
    <citation type="journal article" date="2011" name="Proc. Natl. Acad. Sci. U.S.A.">
        <title>Genome and transcriptome analyses of the mountain pine beetle-fungal symbiont Grosmannia clavigera, a lodgepole pine pathogen.</title>
        <authorList>
            <person name="DiGuistini S."/>
            <person name="Wang Y."/>
            <person name="Liao N.Y."/>
            <person name="Taylor G."/>
            <person name="Tanguay P."/>
            <person name="Feau N."/>
            <person name="Henrissat B."/>
            <person name="Chan S.K."/>
            <person name="Hesse-Orce U."/>
            <person name="Alamouti S.M."/>
            <person name="Tsui C.K.M."/>
            <person name="Docking R.T."/>
            <person name="Levasseur A."/>
            <person name="Haridas S."/>
            <person name="Robertson G."/>
            <person name="Birol I."/>
            <person name="Holt R.A."/>
            <person name="Marra M.A."/>
            <person name="Hamelin R.C."/>
            <person name="Hirst M."/>
            <person name="Jones S.J.M."/>
            <person name="Bohlmann J."/>
            <person name="Breuil C."/>
        </authorList>
    </citation>
    <scope>NUCLEOTIDE SEQUENCE [LARGE SCALE GENOMIC DNA]</scope>
    <source>
        <strain evidence="3">kw1407 / UAMH 11150</strain>
    </source>
</reference>
<dbReference type="GeneID" id="25980470"/>
<keyword evidence="2" id="KW-0378">Hydrolase</keyword>
<dbReference type="InterPro" id="IPR000073">
    <property type="entry name" value="AB_hydrolase_1"/>
</dbReference>
<accession>F0X764</accession>
<protein>
    <submittedName>
        <fullName evidence="2">Alpha beta hydrolase fold family</fullName>
    </submittedName>
</protein>
<name>F0X764_GROCL</name>
<dbReference type="InterPro" id="IPR029058">
    <property type="entry name" value="AB_hydrolase_fold"/>
</dbReference>
<dbReference type="PANTHER" id="PTHR43194:SF2">
    <property type="entry name" value="PEROXISOMAL MEMBRANE PROTEIN LPX1"/>
    <property type="match status" value="1"/>
</dbReference>
<dbReference type="SUPFAM" id="SSF53474">
    <property type="entry name" value="alpha/beta-Hydrolases"/>
    <property type="match status" value="1"/>
</dbReference>
<evidence type="ECO:0000313" key="2">
    <source>
        <dbReference type="EMBL" id="EFX06657.1"/>
    </source>
</evidence>
<evidence type="ECO:0000313" key="3">
    <source>
        <dbReference type="Proteomes" id="UP000007796"/>
    </source>
</evidence>
<dbReference type="Proteomes" id="UP000007796">
    <property type="component" value="Unassembled WGS sequence"/>
</dbReference>
<dbReference type="PANTHER" id="PTHR43194">
    <property type="entry name" value="HYDROLASE ALPHA/BETA FOLD FAMILY"/>
    <property type="match status" value="1"/>
</dbReference>
<organism evidence="3">
    <name type="scientific">Grosmannia clavigera (strain kw1407 / UAMH 11150)</name>
    <name type="common">Blue stain fungus</name>
    <name type="synonym">Graphiocladiella clavigera</name>
    <dbReference type="NCBI Taxonomy" id="655863"/>
    <lineage>
        <taxon>Eukaryota</taxon>
        <taxon>Fungi</taxon>
        <taxon>Dikarya</taxon>
        <taxon>Ascomycota</taxon>
        <taxon>Pezizomycotina</taxon>
        <taxon>Sordariomycetes</taxon>
        <taxon>Sordariomycetidae</taxon>
        <taxon>Ophiostomatales</taxon>
        <taxon>Ophiostomataceae</taxon>
        <taxon>Leptographium</taxon>
    </lineage>
</organism>
<feature type="domain" description="AB hydrolase-1" evidence="1">
    <location>
        <begin position="297"/>
        <end position="541"/>
    </location>
</feature>
<gene>
    <name evidence="2" type="ORF">CMQ_6978</name>
</gene>
<proteinExistence type="predicted"/>
<dbReference type="AlphaFoldDB" id="F0X764"/>
<dbReference type="STRING" id="655863.F0X764"/>
<dbReference type="InParanoid" id="F0X764"/>
<evidence type="ECO:0000259" key="1">
    <source>
        <dbReference type="Pfam" id="PF00561"/>
    </source>
</evidence>
<dbReference type="HOGENOM" id="CLU_021595_0_0_1"/>
<sequence>MALPGMLYVTMAPKPGLSLDQFHEWYNNEHGPTRLRLPAIFANGLRYQATDGLDPPFLAAYDVRDLALLNTATYLDLRANRSPREAETIGQVAVTRYFFREVLTQQAPGFVASEDLPVDDDTAAGRVLVSVELTLNTADAEAATALERWYEEEHFPQLARVPGWLRSRLYRTWGEDADTDAAKSAIRLFSLHEYARDNGLGGPEHTASMATPRCVNLLARYVAGKSRRTYGLFYIFGPAPRDLTSLAALPATRAFCSADKKTRTLPTVPAIHSFVTLPHDGLEIPYVLEGNPAADAPTIAFCNSLLTSLHMWDDLVALLRAARPQYRILRYDARGRHSLPPAAAVPATLPRLADDLAALLAALRIPRLHALVGVSQGGATTLQFGLRHPELAGRLVACDFNVASSPANTQAWKDRIALAESDAGSGPGSGIHTLAPATVARWFDAYTLEHRPQVVAHMTAMVAANAIDGFRYGCQALWDYDMRAQAPTLKPTTLLVAGAGDGGKEGKLAKAMKGFRASIGPTGADFRIVAQAGHLPMYENPSAFWAAIEHFL</sequence>
<dbReference type="RefSeq" id="XP_014176139.1">
    <property type="nucleotide sequence ID" value="XM_014320664.1"/>
</dbReference>
<dbReference type="EMBL" id="GL629729">
    <property type="protein sequence ID" value="EFX06657.1"/>
    <property type="molecule type" value="Genomic_DNA"/>
</dbReference>
<dbReference type="eggNOG" id="ENOG502QR0K">
    <property type="taxonomic scope" value="Eukaryota"/>
</dbReference>
<dbReference type="OrthoDB" id="2851338at2759"/>